<organism evidence="1 2">
    <name type="scientific">Conger conger</name>
    <name type="common">Conger eel</name>
    <name type="synonym">Muraena conger</name>
    <dbReference type="NCBI Taxonomy" id="82655"/>
    <lineage>
        <taxon>Eukaryota</taxon>
        <taxon>Metazoa</taxon>
        <taxon>Chordata</taxon>
        <taxon>Craniata</taxon>
        <taxon>Vertebrata</taxon>
        <taxon>Euteleostomi</taxon>
        <taxon>Actinopterygii</taxon>
        <taxon>Neopterygii</taxon>
        <taxon>Teleostei</taxon>
        <taxon>Anguilliformes</taxon>
        <taxon>Congridae</taxon>
        <taxon>Conger</taxon>
    </lineage>
</organism>
<accession>A0A9Q1I735</accession>
<reference evidence="1" key="1">
    <citation type="journal article" date="2023" name="Science">
        <title>Genome structures resolve the early diversification of teleost fishes.</title>
        <authorList>
            <person name="Parey E."/>
            <person name="Louis A."/>
            <person name="Montfort J."/>
            <person name="Bouchez O."/>
            <person name="Roques C."/>
            <person name="Iampietro C."/>
            <person name="Lluch J."/>
            <person name="Castinel A."/>
            <person name="Donnadieu C."/>
            <person name="Desvignes T."/>
            <person name="Floi Bucao C."/>
            <person name="Jouanno E."/>
            <person name="Wen M."/>
            <person name="Mejri S."/>
            <person name="Dirks R."/>
            <person name="Jansen H."/>
            <person name="Henkel C."/>
            <person name="Chen W.J."/>
            <person name="Zahm M."/>
            <person name="Cabau C."/>
            <person name="Klopp C."/>
            <person name="Thompson A.W."/>
            <person name="Robinson-Rechavi M."/>
            <person name="Braasch I."/>
            <person name="Lecointre G."/>
            <person name="Bobe J."/>
            <person name="Postlethwait J.H."/>
            <person name="Berthelot C."/>
            <person name="Roest Crollius H."/>
            <person name="Guiguen Y."/>
        </authorList>
    </citation>
    <scope>NUCLEOTIDE SEQUENCE</scope>
    <source>
        <strain evidence="1">Concon-B</strain>
    </source>
</reference>
<sequence>MMSRFSWREPEARMQDAVNVGMMETGAMFNRSMTQRPFSACLLSIHSCSDVVIKLLSSFCMSVQYHKLILLVNISELYSTRCSQICVQAAQYIVLPFPST</sequence>
<protein>
    <submittedName>
        <fullName evidence="1">Uncharacterized protein</fullName>
    </submittedName>
</protein>
<proteinExistence type="predicted"/>
<name>A0A9Q1I735_CONCO</name>
<comment type="caution">
    <text evidence="1">The sequence shown here is derived from an EMBL/GenBank/DDBJ whole genome shotgun (WGS) entry which is preliminary data.</text>
</comment>
<evidence type="ECO:0000313" key="1">
    <source>
        <dbReference type="EMBL" id="KAJ8284205.1"/>
    </source>
</evidence>
<evidence type="ECO:0000313" key="2">
    <source>
        <dbReference type="Proteomes" id="UP001152803"/>
    </source>
</evidence>
<dbReference type="AlphaFoldDB" id="A0A9Q1I735"/>
<gene>
    <name evidence="1" type="ORF">COCON_G00030550</name>
</gene>
<dbReference type="EMBL" id="JAFJMO010000002">
    <property type="protein sequence ID" value="KAJ8284205.1"/>
    <property type="molecule type" value="Genomic_DNA"/>
</dbReference>
<dbReference type="Proteomes" id="UP001152803">
    <property type="component" value="Unassembled WGS sequence"/>
</dbReference>
<keyword evidence="2" id="KW-1185">Reference proteome</keyword>